<dbReference type="AlphaFoldDB" id="M2Z6A7"/>
<organism evidence="1 2">
    <name type="scientific">Pseudocercospora fijiensis (strain CIRAD86)</name>
    <name type="common">Black leaf streak disease fungus</name>
    <name type="synonym">Mycosphaerella fijiensis</name>
    <dbReference type="NCBI Taxonomy" id="383855"/>
    <lineage>
        <taxon>Eukaryota</taxon>
        <taxon>Fungi</taxon>
        <taxon>Dikarya</taxon>
        <taxon>Ascomycota</taxon>
        <taxon>Pezizomycotina</taxon>
        <taxon>Dothideomycetes</taxon>
        <taxon>Dothideomycetidae</taxon>
        <taxon>Mycosphaerellales</taxon>
        <taxon>Mycosphaerellaceae</taxon>
        <taxon>Pseudocercospora</taxon>
    </lineage>
</organism>
<dbReference type="KEGG" id="pfj:MYCFIDRAFT_181645"/>
<proteinExistence type="predicted"/>
<evidence type="ECO:0000313" key="2">
    <source>
        <dbReference type="Proteomes" id="UP000016932"/>
    </source>
</evidence>
<dbReference type="EMBL" id="KB446556">
    <property type="protein sequence ID" value="EME85295.1"/>
    <property type="molecule type" value="Genomic_DNA"/>
</dbReference>
<accession>M2Z6A7</accession>
<gene>
    <name evidence="1" type="ORF">MYCFIDRAFT_181645</name>
</gene>
<name>M2Z6A7_PSEFD</name>
<keyword evidence="2" id="KW-1185">Reference proteome</keyword>
<protein>
    <submittedName>
        <fullName evidence="1">Uncharacterized protein</fullName>
    </submittedName>
</protein>
<sequence length="103" mass="10747">MIARPAPGPGAPAEYDAPSCGNPLLMPPSVIGPVESGVGVCGAMGVPICKDVRRASKAYRLELSERPGGSGISSQRGWMFRLRRTSNKTCAGGFAFLIISANR</sequence>
<dbReference type="GeneID" id="19334563"/>
<dbReference type="VEuPathDB" id="FungiDB:MYCFIDRAFT_181645"/>
<evidence type="ECO:0000313" key="1">
    <source>
        <dbReference type="EMBL" id="EME85295.1"/>
    </source>
</evidence>
<dbReference type="RefSeq" id="XP_007922954.1">
    <property type="nucleotide sequence ID" value="XM_007924763.1"/>
</dbReference>
<reference evidence="1 2" key="1">
    <citation type="journal article" date="2012" name="PLoS Pathog.">
        <title>Diverse lifestyles and strategies of plant pathogenesis encoded in the genomes of eighteen Dothideomycetes fungi.</title>
        <authorList>
            <person name="Ohm R.A."/>
            <person name="Feau N."/>
            <person name="Henrissat B."/>
            <person name="Schoch C.L."/>
            <person name="Horwitz B.A."/>
            <person name="Barry K.W."/>
            <person name="Condon B.J."/>
            <person name="Copeland A.C."/>
            <person name="Dhillon B."/>
            <person name="Glaser F."/>
            <person name="Hesse C.N."/>
            <person name="Kosti I."/>
            <person name="LaButti K."/>
            <person name="Lindquist E.A."/>
            <person name="Lucas S."/>
            <person name="Salamov A.A."/>
            <person name="Bradshaw R.E."/>
            <person name="Ciuffetti L."/>
            <person name="Hamelin R.C."/>
            <person name="Kema G.H.J."/>
            <person name="Lawrence C."/>
            <person name="Scott J.A."/>
            <person name="Spatafora J.W."/>
            <person name="Turgeon B.G."/>
            <person name="de Wit P.J.G.M."/>
            <person name="Zhong S."/>
            <person name="Goodwin S.B."/>
            <person name="Grigoriev I.V."/>
        </authorList>
    </citation>
    <scope>NUCLEOTIDE SEQUENCE [LARGE SCALE GENOMIC DNA]</scope>
    <source>
        <strain evidence="1 2">CIRAD86</strain>
    </source>
</reference>
<dbReference type="HOGENOM" id="CLU_2264881_0_0_1"/>
<dbReference type="Proteomes" id="UP000016932">
    <property type="component" value="Unassembled WGS sequence"/>
</dbReference>